<dbReference type="InterPro" id="IPR011527">
    <property type="entry name" value="ABC1_TM_dom"/>
</dbReference>
<reference evidence="11" key="1">
    <citation type="journal article" date="2014" name="Int. J. Syst. Evol. Microbiol.">
        <title>Complete genome of a new Firmicutes species belonging to the dominant human colonic microbiota ('Ruminococcus bicirculans') reveals two chromosomes and a selective capacity to utilize plant glucans.</title>
        <authorList>
            <consortium name="NISC Comparative Sequencing Program"/>
            <person name="Wegmann U."/>
            <person name="Louis P."/>
            <person name="Goesmann A."/>
            <person name="Henrissat B."/>
            <person name="Duncan S.H."/>
            <person name="Flint H.J."/>
        </authorList>
    </citation>
    <scope>NUCLEOTIDE SEQUENCE</scope>
    <source>
        <strain evidence="11">NBRC 103408</strain>
    </source>
</reference>
<accession>A0ABQ5U7Q2</accession>
<keyword evidence="6 8" id="KW-0472">Membrane</keyword>
<comment type="caution">
    <text evidence="11">The sequence shown here is derived from an EMBL/GenBank/DDBJ whole genome shotgun (WGS) entry which is preliminary data.</text>
</comment>
<dbReference type="Gene3D" id="1.20.1560.10">
    <property type="entry name" value="ABC transporter type 1, transmembrane domain"/>
    <property type="match status" value="1"/>
</dbReference>
<feature type="transmembrane region" description="Helical" evidence="8">
    <location>
        <begin position="57"/>
        <end position="77"/>
    </location>
</feature>
<dbReference type="SUPFAM" id="SSF90123">
    <property type="entry name" value="ABC transporter transmembrane region"/>
    <property type="match status" value="1"/>
</dbReference>
<sequence length="674" mass="72081">MTKQKNTLLSDTLRKCNRVFLGVALFGLAINLLMLTAPLFMMQVFDRVISSRNTDTLLMLVIIAAVSLLTMASLEGVRSFVLVRLSSWLDKKLGGTALKASINSTLKQGKEPNIQGLRDLSTVRNYLTGASIFPILDAPFAPVFLGILFLLHPYLGAIATLGAVFLFGLALANEMLTRRPLMDAGKYNIAAMNHAEASARNADVIAAMGMMPNLIGKWHKEHLGALEQQGKASDLGGMISAVTKFIRTFLQITVSAVAALLVIQGEMTAGAMIASSIIMGRALAPVEQAISTWKGFLGARSAYGRLSTLLEDAPISDKFMPLPRPAGHVSVEGVTYIHPGSTIPVLRNVNFKLQAGESLGLIGPTASGKSTLARILVGNITPRTGHSRLDNMDVAEWAADDRGRYIGYLPQDIELFSGTIRENIARMGEGDPDDVVAAANKAGVHQMILRLEKGYETEIGDGGAALSGGQRQRIGLARALYGKPSLLVLDEPNANLDNAGESALMEAMRTLKQEGATVIVIAHRPNVLREVDKVLVLRGGTVDDFGDRDAVLERLQGTPPLIAAGGGEAEDKQAARQVRMAQLNAKKTGAAGRSASGRGRKAGRKDSSGVISLGGPPMDGETGKGSPPELTDDIRQEIRALAGRDLSDQEVEEIYGLYTAGRQDEMMKRLKESE</sequence>
<evidence type="ECO:0000313" key="12">
    <source>
        <dbReference type="Proteomes" id="UP001161409"/>
    </source>
</evidence>
<gene>
    <name evidence="11" type="ORF">GCM10007924_31560</name>
</gene>
<feature type="transmembrane region" description="Helical" evidence="8">
    <location>
        <begin position="154"/>
        <end position="172"/>
    </location>
</feature>
<feature type="transmembrane region" description="Helical" evidence="8">
    <location>
        <begin position="20"/>
        <end position="45"/>
    </location>
</feature>
<dbReference type="CDD" id="cd03246">
    <property type="entry name" value="ABCC_Protease_Secretion"/>
    <property type="match status" value="1"/>
</dbReference>
<evidence type="ECO:0000256" key="8">
    <source>
        <dbReference type="SAM" id="Phobius"/>
    </source>
</evidence>
<evidence type="ECO:0000256" key="3">
    <source>
        <dbReference type="ARBA" id="ARBA00022741"/>
    </source>
</evidence>
<feature type="transmembrane region" description="Helical" evidence="8">
    <location>
        <begin position="245"/>
        <end position="263"/>
    </location>
</feature>
<dbReference type="SUPFAM" id="SSF52540">
    <property type="entry name" value="P-loop containing nucleoside triphosphate hydrolases"/>
    <property type="match status" value="1"/>
</dbReference>
<evidence type="ECO:0000256" key="4">
    <source>
        <dbReference type="ARBA" id="ARBA00022840"/>
    </source>
</evidence>
<dbReference type="InterPro" id="IPR003439">
    <property type="entry name" value="ABC_transporter-like_ATP-bd"/>
</dbReference>
<evidence type="ECO:0000313" key="11">
    <source>
        <dbReference type="EMBL" id="GLQ07934.1"/>
    </source>
</evidence>
<dbReference type="Proteomes" id="UP001161409">
    <property type="component" value="Unassembled WGS sequence"/>
</dbReference>
<dbReference type="InterPro" id="IPR036640">
    <property type="entry name" value="ABC1_TM_sf"/>
</dbReference>
<evidence type="ECO:0000256" key="6">
    <source>
        <dbReference type="ARBA" id="ARBA00023136"/>
    </source>
</evidence>
<keyword evidence="4" id="KW-0067">ATP-binding</keyword>
<dbReference type="PROSITE" id="PS50929">
    <property type="entry name" value="ABC_TM1F"/>
    <property type="match status" value="1"/>
</dbReference>
<proteinExistence type="predicted"/>
<keyword evidence="3" id="KW-0547">Nucleotide-binding</keyword>
<evidence type="ECO:0000256" key="1">
    <source>
        <dbReference type="ARBA" id="ARBA00004651"/>
    </source>
</evidence>
<evidence type="ECO:0000259" key="9">
    <source>
        <dbReference type="PROSITE" id="PS50893"/>
    </source>
</evidence>
<dbReference type="Pfam" id="PF00664">
    <property type="entry name" value="ABC_membrane"/>
    <property type="match status" value="1"/>
</dbReference>
<feature type="transmembrane region" description="Helical" evidence="8">
    <location>
        <begin position="126"/>
        <end position="148"/>
    </location>
</feature>
<evidence type="ECO:0000256" key="7">
    <source>
        <dbReference type="SAM" id="MobiDB-lite"/>
    </source>
</evidence>
<dbReference type="SMART" id="SM00382">
    <property type="entry name" value="AAA"/>
    <property type="match status" value="1"/>
</dbReference>
<feature type="region of interest" description="Disordered" evidence="7">
    <location>
        <begin position="584"/>
        <end position="634"/>
    </location>
</feature>
<organism evidence="11 12">
    <name type="scientific">Sneathiella chinensis</name>
    <dbReference type="NCBI Taxonomy" id="349750"/>
    <lineage>
        <taxon>Bacteria</taxon>
        <taxon>Pseudomonadati</taxon>
        <taxon>Pseudomonadota</taxon>
        <taxon>Alphaproteobacteria</taxon>
        <taxon>Sneathiellales</taxon>
        <taxon>Sneathiellaceae</taxon>
        <taxon>Sneathiella</taxon>
    </lineage>
</organism>
<feature type="domain" description="ABC transporter" evidence="9">
    <location>
        <begin position="329"/>
        <end position="564"/>
    </location>
</feature>
<comment type="subcellular location">
    <subcellularLocation>
        <location evidence="1">Cell membrane</location>
        <topology evidence="1">Multi-pass membrane protein</topology>
    </subcellularLocation>
</comment>
<dbReference type="InterPro" id="IPR017871">
    <property type="entry name" value="ABC_transporter-like_CS"/>
</dbReference>
<dbReference type="InterPro" id="IPR047957">
    <property type="entry name" value="ABC_AprD-like_6TM"/>
</dbReference>
<dbReference type="PANTHER" id="PTHR43394">
    <property type="entry name" value="ATP-DEPENDENT PERMEASE MDL1, MITOCHONDRIAL"/>
    <property type="match status" value="1"/>
</dbReference>
<dbReference type="RefSeq" id="WP_169561941.1">
    <property type="nucleotide sequence ID" value="NZ_BSNF01000010.1"/>
</dbReference>
<evidence type="ECO:0000256" key="2">
    <source>
        <dbReference type="ARBA" id="ARBA00022692"/>
    </source>
</evidence>
<dbReference type="CDD" id="cd18586">
    <property type="entry name" value="ABC_6TM_PrtD_like"/>
    <property type="match status" value="1"/>
</dbReference>
<evidence type="ECO:0000259" key="10">
    <source>
        <dbReference type="PROSITE" id="PS50929"/>
    </source>
</evidence>
<dbReference type="InterPro" id="IPR010128">
    <property type="entry name" value="ATPase_T1SS_PrtD-like"/>
</dbReference>
<dbReference type="PROSITE" id="PS00211">
    <property type="entry name" value="ABC_TRANSPORTER_1"/>
    <property type="match status" value="1"/>
</dbReference>
<name>A0ABQ5U7Q2_9PROT</name>
<feature type="domain" description="ABC transmembrane type-1" evidence="10">
    <location>
        <begin position="21"/>
        <end position="298"/>
    </location>
</feature>
<keyword evidence="2 8" id="KW-0812">Transmembrane</keyword>
<dbReference type="InterPro" id="IPR027417">
    <property type="entry name" value="P-loop_NTPase"/>
</dbReference>
<dbReference type="InterPro" id="IPR003593">
    <property type="entry name" value="AAA+_ATPase"/>
</dbReference>
<dbReference type="NCBIfam" id="TIGR01842">
    <property type="entry name" value="type_I_sec_PrtD"/>
    <property type="match status" value="1"/>
</dbReference>
<protein>
    <submittedName>
        <fullName evidence="11">Peptide ABC transporter</fullName>
    </submittedName>
</protein>
<dbReference type="PANTHER" id="PTHR43394:SF1">
    <property type="entry name" value="ATP-BINDING CASSETTE SUB-FAMILY B MEMBER 10, MITOCHONDRIAL"/>
    <property type="match status" value="1"/>
</dbReference>
<dbReference type="Pfam" id="PF00005">
    <property type="entry name" value="ABC_tran"/>
    <property type="match status" value="1"/>
</dbReference>
<reference evidence="11" key="2">
    <citation type="submission" date="2023-01" db="EMBL/GenBank/DDBJ databases">
        <title>Draft genome sequence of Sneathiella chinensis strain NBRC 103408.</title>
        <authorList>
            <person name="Sun Q."/>
            <person name="Mori K."/>
        </authorList>
    </citation>
    <scope>NUCLEOTIDE SEQUENCE</scope>
    <source>
        <strain evidence="11">NBRC 103408</strain>
    </source>
</reference>
<dbReference type="InterPro" id="IPR039421">
    <property type="entry name" value="Type_1_exporter"/>
</dbReference>
<dbReference type="PROSITE" id="PS50893">
    <property type="entry name" value="ABC_TRANSPORTER_2"/>
    <property type="match status" value="1"/>
</dbReference>
<feature type="compositionally biased region" description="Low complexity" evidence="7">
    <location>
        <begin position="586"/>
        <end position="597"/>
    </location>
</feature>
<keyword evidence="5 8" id="KW-1133">Transmembrane helix</keyword>
<evidence type="ECO:0000256" key="5">
    <source>
        <dbReference type="ARBA" id="ARBA00022989"/>
    </source>
</evidence>
<dbReference type="Gene3D" id="3.40.50.300">
    <property type="entry name" value="P-loop containing nucleotide triphosphate hydrolases"/>
    <property type="match status" value="1"/>
</dbReference>
<dbReference type="EMBL" id="BSNF01000010">
    <property type="protein sequence ID" value="GLQ07934.1"/>
    <property type="molecule type" value="Genomic_DNA"/>
</dbReference>
<keyword evidence="12" id="KW-1185">Reference proteome</keyword>